<sequence>MDVVALIVVMALVAAVAWGVSRPIRGGAQASASADAARVADLLAARDAKYREIRDLELDHQTGKLVDAEFRVQDRALRAEAMEILRELDRYEAESAAPVAARDGADEQPGEGSEPADGADDAQPAAAGQAAGVAAPRDPGA</sequence>
<dbReference type="OrthoDB" id="5245155at2"/>
<dbReference type="AlphaFoldDB" id="A0A2T4UDV4"/>
<organism evidence="2 3">
    <name type="scientific">Paraconexibacter algicola</name>
    <dbReference type="NCBI Taxonomy" id="2133960"/>
    <lineage>
        <taxon>Bacteria</taxon>
        <taxon>Bacillati</taxon>
        <taxon>Actinomycetota</taxon>
        <taxon>Thermoleophilia</taxon>
        <taxon>Solirubrobacterales</taxon>
        <taxon>Paraconexibacteraceae</taxon>
        <taxon>Paraconexibacter</taxon>
    </lineage>
</organism>
<evidence type="ECO:0000256" key="1">
    <source>
        <dbReference type="SAM" id="MobiDB-lite"/>
    </source>
</evidence>
<evidence type="ECO:0000313" key="2">
    <source>
        <dbReference type="EMBL" id="PTL55688.1"/>
    </source>
</evidence>
<gene>
    <name evidence="2" type="ORF">C7Y72_18835</name>
</gene>
<feature type="region of interest" description="Disordered" evidence="1">
    <location>
        <begin position="95"/>
        <end position="141"/>
    </location>
</feature>
<keyword evidence="3" id="KW-1185">Reference proteome</keyword>
<comment type="caution">
    <text evidence="2">The sequence shown here is derived from an EMBL/GenBank/DDBJ whole genome shotgun (WGS) entry which is preliminary data.</text>
</comment>
<accession>A0A2T4UDV4</accession>
<evidence type="ECO:0000313" key="3">
    <source>
        <dbReference type="Proteomes" id="UP000240739"/>
    </source>
</evidence>
<evidence type="ECO:0008006" key="4">
    <source>
        <dbReference type="Google" id="ProtNLM"/>
    </source>
</evidence>
<protein>
    <recommendedName>
        <fullName evidence="4">C-type cytochrome biogenesis protein CcmI</fullName>
    </recommendedName>
</protein>
<proteinExistence type="predicted"/>
<dbReference type="EMBL" id="PYYB01000003">
    <property type="protein sequence ID" value="PTL55688.1"/>
    <property type="molecule type" value="Genomic_DNA"/>
</dbReference>
<dbReference type="RefSeq" id="WP_107570731.1">
    <property type="nucleotide sequence ID" value="NZ_PYYB01000003.1"/>
</dbReference>
<dbReference type="Proteomes" id="UP000240739">
    <property type="component" value="Unassembled WGS sequence"/>
</dbReference>
<feature type="compositionally biased region" description="Low complexity" evidence="1">
    <location>
        <begin position="121"/>
        <end position="141"/>
    </location>
</feature>
<name>A0A2T4UDV4_9ACTN</name>
<reference evidence="2 3" key="1">
    <citation type="submission" date="2018-03" db="EMBL/GenBank/DDBJ databases">
        <title>Aquarubrobacter algicola gen. nov., sp. nov., a novel actinobacterium isolated from shallow eutrophic lake during the end of cyanobacterial harmful algal blooms.</title>
        <authorList>
            <person name="Chun S.J."/>
        </authorList>
    </citation>
    <scope>NUCLEOTIDE SEQUENCE [LARGE SCALE GENOMIC DNA]</scope>
    <source>
        <strain evidence="2 3">Seoho-28</strain>
    </source>
</reference>